<keyword evidence="2" id="KW-1185">Reference proteome</keyword>
<evidence type="ECO:0000313" key="1">
    <source>
        <dbReference type="EMBL" id="RTG82836.1"/>
    </source>
</evidence>
<protein>
    <submittedName>
        <fullName evidence="1">Uncharacterized protein</fullName>
    </submittedName>
</protein>
<accession>A0A430Q597</accession>
<dbReference type="AlphaFoldDB" id="A0A430Q597"/>
<evidence type="ECO:0000313" key="2">
    <source>
        <dbReference type="Proteomes" id="UP000290809"/>
    </source>
</evidence>
<reference evidence="1 2" key="1">
    <citation type="journal article" date="2019" name="PLoS Pathog.">
        <title>Genome sequence of the bovine parasite Schistosoma bovis Tanzania.</title>
        <authorList>
            <person name="Oey H."/>
            <person name="Zakrzewski M."/>
            <person name="Gobert G."/>
            <person name="Gravermann K."/>
            <person name="Stoye J."/>
            <person name="Jones M."/>
            <person name="Mcmanus D."/>
            <person name="Krause L."/>
        </authorList>
    </citation>
    <scope>NUCLEOTIDE SEQUENCE [LARGE SCALE GENOMIC DNA]</scope>
    <source>
        <strain evidence="1 2">TAN1997</strain>
    </source>
</reference>
<dbReference type="EMBL" id="QMKO01002679">
    <property type="protein sequence ID" value="RTG82836.1"/>
    <property type="molecule type" value="Genomic_DNA"/>
</dbReference>
<comment type="caution">
    <text evidence="1">The sequence shown here is derived from an EMBL/GenBank/DDBJ whole genome shotgun (WGS) entry which is preliminary data.</text>
</comment>
<proteinExistence type="predicted"/>
<organism evidence="1 2">
    <name type="scientific">Schistosoma bovis</name>
    <name type="common">Blood fluke</name>
    <dbReference type="NCBI Taxonomy" id="6184"/>
    <lineage>
        <taxon>Eukaryota</taxon>
        <taxon>Metazoa</taxon>
        <taxon>Spiralia</taxon>
        <taxon>Lophotrochozoa</taxon>
        <taxon>Platyhelminthes</taxon>
        <taxon>Trematoda</taxon>
        <taxon>Digenea</taxon>
        <taxon>Strigeidida</taxon>
        <taxon>Schistosomatoidea</taxon>
        <taxon>Schistosomatidae</taxon>
        <taxon>Schistosoma</taxon>
    </lineage>
</organism>
<gene>
    <name evidence="1" type="ORF">DC041_0012497</name>
</gene>
<dbReference type="Proteomes" id="UP000290809">
    <property type="component" value="Unassembled WGS sequence"/>
</dbReference>
<name>A0A430Q597_SCHBO</name>
<sequence>MLYIAIATAIVVIGFCIYKRKSNKVTFPLDCFLNEQSAVIDYEVRSPDFLGVVNDKIGVIRSALHALKTRGSYENLFVGISSKNSPQVSHFNVYFSYRGITTECLSTQSLFTE</sequence>